<name>A0A915IEK5_ROMCU</name>
<evidence type="ECO:0000313" key="1">
    <source>
        <dbReference type="Proteomes" id="UP000887565"/>
    </source>
</evidence>
<dbReference type="Proteomes" id="UP000887565">
    <property type="component" value="Unplaced"/>
</dbReference>
<accession>A0A915IEK5</accession>
<protein>
    <submittedName>
        <fullName evidence="2">Uncharacterized protein</fullName>
    </submittedName>
</protein>
<proteinExistence type="predicted"/>
<evidence type="ECO:0000313" key="2">
    <source>
        <dbReference type="WBParaSite" id="nRc.2.0.1.t12233-RA"/>
    </source>
</evidence>
<reference evidence="2" key="1">
    <citation type="submission" date="2022-11" db="UniProtKB">
        <authorList>
            <consortium name="WormBaseParasite"/>
        </authorList>
    </citation>
    <scope>IDENTIFICATION</scope>
</reference>
<keyword evidence="1" id="KW-1185">Reference proteome</keyword>
<dbReference type="AlphaFoldDB" id="A0A915IEK5"/>
<sequence>MEIQRKIFQLEAHVRMINEGRLKSYQNPLNAVNRTHINYGKQSYGNIDKKLKYKRNEQIHFNTSDTNF</sequence>
<organism evidence="1 2">
    <name type="scientific">Romanomermis culicivorax</name>
    <name type="common">Nematode worm</name>
    <dbReference type="NCBI Taxonomy" id="13658"/>
    <lineage>
        <taxon>Eukaryota</taxon>
        <taxon>Metazoa</taxon>
        <taxon>Ecdysozoa</taxon>
        <taxon>Nematoda</taxon>
        <taxon>Enoplea</taxon>
        <taxon>Dorylaimia</taxon>
        <taxon>Mermithida</taxon>
        <taxon>Mermithoidea</taxon>
        <taxon>Mermithidae</taxon>
        <taxon>Romanomermis</taxon>
    </lineage>
</organism>
<dbReference type="WBParaSite" id="nRc.2.0.1.t12233-RA">
    <property type="protein sequence ID" value="nRc.2.0.1.t12233-RA"/>
    <property type="gene ID" value="nRc.2.0.1.g12233"/>
</dbReference>